<dbReference type="SMART" id="SM00640">
    <property type="entry name" value="Glyco_32"/>
    <property type="match status" value="1"/>
</dbReference>
<keyword evidence="4" id="KW-0326">Glycosidase</keyword>
<dbReference type="Gene3D" id="2.115.10.20">
    <property type="entry name" value="Glycosyl hydrolase domain, family 43"/>
    <property type="match status" value="1"/>
</dbReference>
<dbReference type="EMBL" id="CBFW010000190">
    <property type="protein sequence ID" value="CDC73965.1"/>
    <property type="molecule type" value="Genomic_DNA"/>
</dbReference>
<dbReference type="Gene3D" id="2.60.120.560">
    <property type="entry name" value="Exo-inulinase, domain 1"/>
    <property type="match status" value="1"/>
</dbReference>
<dbReference type="InterPro" id="IPR013148">
    <property type="entry name" value="Glyco_hydro_32_N"/>
</dbReference>
<evidence type="ECO:0000256" key="1">
    <source>
        <dbReference type="ARBA" id="ARBA00009902"/>
    </source>
</evidence>
<dbReference type="InterPro" id="IPR051214">
    <property type="entry name" value="GH32_Enzymes"/>
</dbReference>
<dbReference type="InterPro" id="IPR023296">
    <property type="entry name" value="Glyco_hydro_beta-prop_sf"/>
</dbReference>
<protein>
    <recommendedName>
        <fullName evidence="2">beta-fructofuranosidase</fullName>
        <ecNumber evidence="2">3.2.1.26</ecNumber>
    </recommendedName>
</protein>
<dbReference type="AlphaFoldDB" id="R6TP46"/>
<dbReference type="EC" id="3.2.1.26" evidence="2"/>
<dbReference type="GO" id="GO:0005975">
    <property type="term" value="P:carbohydrate metabolic process"/>
    <property type="evidence" value="ECO:0007669"/>
    <property type="project" value="InterPro"/>
</dbReference>
<comment type="similarity">
    <text evidence="1">Belongs to the glycosyl hydrolase 32 family.</text>
</comment>
<name>R6TP46_9BACT</name>
<sequence>MFYSPEGYTIGDTWQYSCGPVVHAFFLQWRGFDDMSDTESGSIGHIVSDDMLKWTELPCALVRGGAGEYDELDLWTGSCVGKDGRLYLFYTSRNRNNPDANAISVAVSDDGVNFKKYERNPVLVPCHRFYCGEKNKTPLAVHGNQNFSIVDCRDMHVVYDSKSGYWYGYTAMRRPANECTETSVIACARSCDLLAWESLPPCFAPDRYHCIETPDVFEMNGRWYMLCLTGNHYGQRNTTGDPGMEGCLTIYAVSDSPVGPFTEPENNVLLGSSQLSGICAKTVLREGERYLFYTQANGEKRSLSFPKRVISDDSGRLHLMWYEETEKLFIPEPVYFTADKALANSGKWGSIVPVGYEGNSVSLSPAHDWAVQIYDISAGSFVLDTHITAPDAHSIGIVFGLKGDNIYSDNRLVLADFDEGAIWLTRLRNFPRTCTRRHTVDRNGFDLKLAVLDTAVEVYINGELVLHYQADNMPGKLGFFAERGRAVFDNTVLYRVKDL</sequence>
<evidence type="ECO:0000313" key="6">
    <source>
        <dbReference type="EMBL" id="CDC73965.1"/>
    </source>
</evidence>
<dbReference type="Proteomes" id="UP000017938">
    <property type="component" value="Unassembled WGS sequence"/>
</dbReference>
<evidence type="ECO:0000313" key="7">
    <source>
        <dbReference type="Proteomes" id="UP000017938"/>
    </source>
</evidence>
<proteinExistence type="inferred from homology"/>
<dbReference type="InterPro" id="IPR001362">
    <property type="entry name" value="Glyco_hydro_32"/>
</dbReference>
<dbReference type="SUPFAM" id="SSF75005">
    <property type="entry name" value="Arabinanase/levansucrase/invertase"/>
    <property type="match status" value="1"/>
</dbReference>
<dbReference type="Pfam" id="PF00251">
    <property type="entry name" value="Glyco_hydro_32N"/>
    <property type="match status" value="1"/>
</dbReference>
<evidence type="ECO:0000256" key="3">
    <source>
        <dbReference type="ARBA" id="ARBA00022801"/>
    </source>
</evidence>
<organism evidence="6 7">
    <name type="scientific">Candidatus Colimorpha enterica</name>
    <dbReference type="NCBI Taxonomy" id="3083063"/>
    <lineage>
        <taxon>Bacteria</taxon>
        <taxon>Pseudomonadati</taxon>
        <taxon>Bacteroidota</taxon>
        <taxon>Bacteroidia</taxon>
        <taxon>Bacteroidales</taxon>
        <taxon>Candidatus Colimorpha</taxon>
    </lineage>
</organism>
<gene>
    <name evidence="6" type="ORF">BN580_00077</name>
</gene>
<evidence type="ECO:0000256" key="2">
    <source>
        <dbReference type="ARBA" id="ARBA00012758"/>
    </source>
</evidence>
<dbReference type="PANTHER" id="PTHR43101">
    <property type="entry name" value="BETA-FRUCTOSIDASE"/>
    <property type="match status" value="1"/>
</dbReference>
<comment type="caution">
    <text evidence="6">The sequence shown here is derived from an EMBL/GenBank/DDBJ whole genome shotgun (WGS) entry which is preliminary data.</text>
</comment>
<accession>R6TP46</accession>
<evidence type="ECO:0000256" key="4">
    <source>
        <dbReference type="ARBA" id="ARBA00023295"/>
    </source>
</evidence>
<evidence type="ECO:0000259" key="5">
    <source>
        <dbReference type="Pfam" id="PF00251"/>
    </source>
</evidence>
<reference evidence="6" key="1">
    <citation type="submission" date="2012-11" db="EMBL/GenBank/DDBJ databases">
        <title>Dependencies among metagenomic species, viruses, plasmids and units of genetic variation.</title>
        <authorList>
            <person name="Nielsen H.B."/>
            <person name="Almeida M."/>
            <person name="Juncker A.S."/>
            <person name="Rasmussen S."/>
            <person name="Li J."/>
            <person name="Sunagawa S."/>
            <person name="Plichta D."/>
            <person name="Gautier L."/>
            <person name="Le Chatelier E."/>
            <person name="Peletier E."/>
            <person name="Bonde I."/>
            <person name="Nielsen T."/>
            <person name="Manichanh C."/>
            <person name="Arumugam M."/>
            <person name="Batto J."/>
            <person name="Santos M.B.Q.D."/>
            <person name="Blom N."/>
            <person name="Borruel N."/>
            <person name="Burgdorf K.S."/>
            <person name="Boumezbeur F."/>
            <person name="Casellas F."/>
            <person name="Dore J."/>
            <person name="Guarner F."/>
            <person name="Hansen T."/>
            <person name="Hildebrand F."/>
            <person name="Kaas R.S."/>
            <person name="Kennedy S."/>
            <person name="Kristiansen K."/>
            <person name="Kultima J.R."/>
            <person name="Leonard P."/>
            <person name="Levenez F."/>
            <person name="Lund O."/>
            <person name="Moumen B."/>
            <person name="Le Paslier D."/>
            <person name="Pons N."/>
            <person name="Pedersen O."/>
            <person name="Prifti E."/>
            <person name="Qin J."/>
            <person name="Raes J."/>
            <person name="Tap J."/>
            <person name="Tims S."/>
            <person name="Ussery D.W."/>
            <person name="Yamada T."/>
            <person name="MetaHit consortium"/>
            <person name="Renault P."/>
            <person name="Sicheritz-Ponten T."/>
            <person name="Bork P."/>
            <person name="Wang J."/>
            <person name="Brunak S."/>
            <person name="Ehrlich S.D."/>
        </authorList>
    </citation>
    <scope>NUCLEOTIDE SEQUENCE [LARGE SCALE GENOMIC DNA]</scope>
</reference>
<dbReference type="GO" id="GO:0004564">
    <property type="term" value="F:beta-fructofuranosidase activity"/>
    <property type="evidence" value="ECO:0007669"/>
    <property type="project" value="UniProtKB-EC"/>
</dbReference>
<dbReference type="STRING" id="1263015.BN580_00077"/>
<feature type="domain" description="Glycosyl hydrolase family 32 N-terminal" evidence="5">
    <location>
        <begin position="25"/>
        <end position="223"/>
    </location>
</feature>
<keyword evidence="3 6" id="KW-0378">Hydrolase</keyword>
<dbReference type="PANTHER" id="PTHR43101:SF1">
    <property type="entry name" value="BETA-FRUCTOSIDASE"/>
    <property type="match status" value="1"/>
</dbReference>